<dbReference type="InterPro" id="IPR011006">
    <property type="entry name" value="CheY-like_superfamily"/>
</dbReference>
<dbReference type="Gene3D" id="1.10.287.130">
    <property type="match status" value="1"/>
</dbReference>
<organism evidence="14 15">
    <name type="scientific">Schwartzia succinivorans DSM 10502</name>
    <dbReference type="NCBI Taxonomy" id="1123243"/>
    <lineage>
        <taxon>Bacteria</taxon>
        <taxon>Bacillati</taxon>
        <taxon>Bacillota</taxon>
        <taxon>Negativicutes</taxon>
        <taxon>Selenomonadales</taxon>
        <taxon>Selenomonadaceae</taxon>
        <taxon>Schwartzia</taxon>
    </lineage>
</organism>
<dbReference type="GO" id="GO:0005886">
    <property type="term" value="C:plasma membrane"/>
    <property type="evidence" value="ECO:0007669"/>
    <property type="project" value="TreeGrafter"/>
</dbReference>
<dbReference type="PROSITE" id="PS50110">
    <property type="entry name" value="RESPONSE_REGULATORY"/>
    <property type="match status" value="1"/>
</dbReference>
<dbReference type="SUPFAM" id="SSF52172">
    <property type="entry name" value="CheY-like"/>
    <property type="match status" value="1"/>
</dbReference>
<dbReference type="InterPro" id="IPR003594">
    <property type="entry name" value="HATPase_dom"/>
</dbReference>
<dbReference type="SUPFAM" id="SSF55874">
    <property type="entry name" value="ATPase domain of HSP90 chaperone/DNA topoisomerase II/histidine kinase"/>
    <property type="match status" value="1"/>
</dbReference>
<sequence>MRRITAALFAFIILCLSPMAASAMGESINVGFVSTPGFSYYKLNGQMAGYAIAWFSEIAKQTNWTCTYIPFHSYSEMIEALRAGTIDTALGFGTPDHSDKSIRYSILSEEPLALYSPPASERFFYEDYEHFNKSRIAVLEGSDEEKSLTLYAEQGGFSFVPVYCSTRRQVFQAMDTGDADLALSSLFYGTPDYRIVGYLGQDASWIASSVDRHDNFNTELSAYILLTKRQTAPENFPPRPDLTIGTYHSRTFTHPTLTRDELQWVKNHPTMAIGYYERPPFMYTDPATGEPAGIAIDLFKQASLHLGIEFTFEKNADSMPPAQYVNSPDSPDAILGMRYLKNRTDLEGMQLTKPYISSAFGFVGRRDRTYAMTEWLTVAIPAFSNGTRQFIRTNYPSFEPIDFQTQDECLEAVRDGKTDLAIMDIYTSSFMLSRYRYSDLMPISATITPQEYCLGVSDKLDPVFVSIINKTLLTIPIDIRQDIILKNTRNTHWTPEFIDYLYKYRLAFVIIAILLILLVHMVFSDYFTRYRNMQVLQQKNAELTDAIAQIEFANQSKSRFLARMSHELRTPMNAILGFTNISLERPDDKNIVTGYLKKIKMSSQALLSIINDILDMSAIESNKLAIKDAPFTLSESVSTVREMYMPQCELKKITYEVVCDTQDDEFRGDQNRINQILLNLISNAVKFTPENGTIRVEFHEKDIKDNDAVLVFIVKDTGIGMTKEFRSRLFRPFEQASAEIFQKYGGSGLGLSITKNLTELMHGKINLETAPNSGSTFTIEIPVKRVPHQKKSELNTPERHNFTGSRILIAEDNALNLEIATMLLTDVGIEVTPATDGQIVIDKFTASSEGTFDLILMDIQMPVHNGYEAAEEIRRSSHPQAKTIPIVAMTANAFDEDVKHARASGMNDHLAKPIDVTKLYNTLARYLHSHT</sequence>
<evidence type="ECO:0000256" key="1">
    <source>
        <dbReference type="ARBA" id="ARBA00000085"/>
    </source>
</evidence>
<proteinExistence type="inferred from homology"/>
<dbReference type="InterPro" id="IPR036890">
    <property type="entry name" value="HATPase_C_sf"/>
</dbReference>
<dbReference type="InterPro" id="IPR001638">
    <property type="entry name" value="Solute-binding_3/MltF_N"/>
</dbReference>
<dbReference type="InterPro" id="IPR003661">
    <property type="entry name" value="HisK_dim/P_dom"/>
</dbReference>
<dbReference type="SMART" id="SM00448">
    <property type="entry name" value="REC"/>
    <property type="match status" value="1"/>
</dbReference>
<dbReference type="SMART" id="SM00388">
    <property type="entry name" value="HisKA"/>
    <property type="match status" value="1"/>
</dbReference>
<evidence type="ECO:0000256" key="7">
    <source>
        <dbReference type="ARBA" id="ARBA00023012"/>
    </source>
</evidence>
<dbReference type="AlphaFoldDB" id="A0A1M5A3I6"/>
<evidence type="ECO:0000259" key="13">
    <source>
        <dbReference type="PROSITE" id="PS50110"/>
    </source>
</evidence>
<dbReference type="CDD" id="cd17546">
    <property type="entry name" value="REC_hyHK_CKI1_RcsC-like"/>
    <property type="match status" value="1"/>
</dbReference>
<evidence type="ECO:0000256" key="5">
    <source>
        <dbReference type="ARBA" id="ARBA00022679"/>
    </source>
</evidence>
<dbReference type="Gene3D" id="3.40.50.2300">
    <property type="match status" value="1"/>
</dbReference>
<feature type="chain" id="PRO_5013155184" description="Circadian input-output histidine kinase CikA" evidence="11">
    <location>
        <begin position="24"/>
        <end position="931"/>
    </location>
</feature>
<evidence type="ECO:0000256" key="3">
    <source>
        <dbReference type="ARBA" id="ARBA00012438"/>
    </source>
</evidence>
<keyword evidence="5" id="KW-0808">Transferase</keyword>
<dbReference type="Pfam" id="PF00497">
    <property type="entry name" value="SBP_bac_3"/>
    <property type="match status" value="1"/>
</dbReference>
<dbReference type="Pfam" id="PF00072">
    <property type="entry name" value="Response_reg"/>
    <property type="match status" value="1"/>
</dbReference>
<feature type="signal peptide" evidence="11">
    <location>
        <begin position="1"/>
        <end position="23"/>
    </location>
</feature>
<dbReference type="Pfam" id="PF02518">
    <property type="entry name" value="HATPase_c"/>
    <property type="match status" value="1"/>
</dbReference>
<gene>
    <name evidence="14" type="ORF">SAMN02745190_02190</name>
</gene>
<evidence type="ECO:0000256" key="8">
    <source>
        <dbReference type="ARBA" id="ARBA00074306"/>
    </source>
</evidence>
<accession>A0A1M5A3I6</accession>
<dbReference type="Gene3D" id="3.40.190.10">
    <property type="entry name" value="Periplasmic binding protein-like II"/>
    <property type="match status" value="4"/>
</dbReference>
<dbReference type="EMBL" id="FQUG01000010">
    <property type="protein sequence ID" value="SHF24853.1"/>
    <property type="molecule type" value="Genomic_DNA"/>
</dbReference>
<dbReference type="PROSITE" id="PS50109">
    <property type="entry name" value="HIS_KIN"/>
    <property type="match status" value="1"/>
</dbReference>
<keyword evidence="15" id="KW-1185">Reference proteome</keyword>
<evidence type="ECO:0000313" key="15">
    <source>
        <dbReference type="Proteomes" id="UP000184404"/>
    </source>
</evidence>
<evidence type="ECO:0000256" key="4">
    <source>
        <dbReference type="ARBA" id="ARBA00022553"/>
    </source>
</evidence>
<dbReference type="InterPro" id="IPR036097">
    <property type="entry name" value="HisK_dim/P_sf"/>
</dbReference>
<dbReference type="SMART" id="SM00387">
    <property type="entry name" value="HATPase_c"/>
    <property type="match status" value="1"/>
</dbReference>
<dbReference type="InterPro" id="IPR001789">
    <property type="entry name" value="Sig_transdc_resp-reg_receiver"/>
</dbReference>
<dbReference type="CDD" id="cd16922">
    <property type="entry name" value="HATPase_EvgS-ArcB-TorS-like"/>
    <property type="match status" value="1"/>
</dbReference>
<comment type="similarity">
    <text evidence="2">In the N-terminal section; belongs to the phytochrome family.</text>
</comment>
<evidence type="ECO:0000256" key="9">
    <source>
        <dbReference type="PROSITE-ProRule" id="PRU00169"/>
    </source>
</evidence>
<keyword evidence="4 9" id="KW-0597">Phosphoprotein</keyword>
<keyword evidence="10" id="KW-1133">Transmembrane helix</keyword>
<dbReference type="PANTHER" id="PTHR43047:SF72">
    <property type="entry name" value="OSMOSENSING HISTIDINE PROTEIN KINASE SLN1"/>
    <property type="match status" value="1"/>
</dbReference>
<evidence type="ECO:0000256" key="11">
    <source>
        <dbReference type="SAM" id="SignalP"/>
    </source>
</evidence>
<evidence type="ECO:0000256" key="6">
    <source>
        <dbReference type="ARBA" id="ARBA00022777"/>
    </source>
</evidence>
<dbReference type="GO" id="GO:0000155">
    <property type="term" value="F:phosphorelay sensor kinase activity"/>
    <property type="evidence" value="ECO:0007669"/>
    <property type="project" value="InterPro"/>
</dbReference>
<dbReference type="InterPro" id="IPR004358">
    <property type="entry name" value="Sig_transdc_His_kin-like_C"/>
</dbReference>
<feature type="modified residue" description="4-aspartylphosphate" evidence="9">
    <location>
        <position position="858"/>
    </location>
</feature>
<keyword evidence="11" id="KW-0732">Signal</keyword>
<evidence type="ECO:0000256" key="10">
    <source>
        <dbReference type="SAM" id="Phobius"/>
    </source>
</evidence>
<keyword evidence="10" id="KW-0472">Membrane</keyword>
<dbReference type="PRINTS" id="PR00344">
    <property type="entry name" value="BCTRLSENSOR"/>
</dbReference>
<dbReference type="STRING" id="1123243.SAMN02745190_02190"/>
<comment type="catalytic activity">
    <reaction evidence="1">
        <text>ATP + protein L-histidine = ADP + protein N-phospho-L-histidine.</text>
        <dbReference type="EC" id="2.7.13.3"/>
    </reaction>
</comment>
<dbReference type="GO" id="GO:0009927">
    <property type="term" value="F:histidine phosphotransfer kinase activity"/>
    <property type="evidence" value="ECO:0007669"/>
    <property type="project" value="TreeGrafter"/>
</dbReference>
<dbReference type="CDD" id="cd00082">
    <property type="entry name" value="HisKA"/>
    <property type="match status" value="1"/>
</dbReference>
<feature type="domain" description="Histidine kinase" evidence="12">
    <location>
        <begin position="563"/>
        <end position="785"/>
    </location>
</feature>
<feature type="transmembrane region" description="Helical" evidence="10">
    <location>
        <begin position="504"/>
        <end position="523"/>
    </location>
</feature>
<dbReference type="FunFam" id="3.30.565.10:FF:000010">
    <property type="entry name" value="Sensor histidine kinase RcsC"/>
    <property type="match status" value="1"/>
</dbReference>
<dbReference type="InterPro" id="IPR005467">
    <property type="entry name" value="His_kinase_dom"/>
</dbReference>
<protein>
    <recommendedName>
        <fullName evidence="8">Circadian input-output histidine kinase CikA</fullName>
        <ecNumber evidence="3">2.7.13.3</ecNumber>
    </recommendedName>
</protein>
<feature type="domain" description="Response regulatory" evidence="13">
    <location>
        <begin position="806"/>
        <end position="927"/>
    </location>
</feature>
<dbReference type="SUPFAM" id="SSF53850">
    <property type="entry name" value="Periplasmic binding protein-like II"/>
    <property type="match status" value="2"/>
</dbReference>
<dbReference type="Proteomes" id="UP000184404">
    <property type="component" value="Unassembled WGS sequence"/>
</dbReference>
<name>A0A1M5A3I6_9FIRM</name>
<keyword evidence="10" id="KW-0812">Transmembrane</keyword>
<keyword evidence="6 14" id="KW-0418">Kinase</keyword>
<keyword evidence="7" id="KW-0902">Two-component regulatory system</keyword>
<evidence type="ECO:0000256" key="2">
    <source>
        <dbReference type="ARBA" id="ARBA00006402"/>
    </source>
</evidence>
<evidence type="ECO:0000259" key="12">
    <source>
        <dbReference type="PROSITE" id="PS50109"/>
    </source>
</evidence>
<reference evidence="14 15" key="1">
    <citation type="submission" date="2016-11" db="EMBL/GenBank/DDBJ databases">
        <authorList>
            <person name="Jaros S."/>
            <person name="Januszkiewicz K."/>
            <person name="Wedrychowicz H."/>
        </authorList>
    </citation>
    <scope>NUCLEOTIDE SEQUENCE [LARGE SCALE GENOMIC DNA]</scope>
    <source>
        <strain evidence="14 15">DSM 10502</strain>
    </source>
</reference>
<dbReference type="PANTHER" id="PTHR43047">
    <property type="entry name" value="TWO-COMPONENT HISTIDINE PROTEIN KINASE"/>
    <property type="match status" value="1"/>
</dbReference>
<evidence type="ECO:0000313" key="14">
    <source>
        <dbReference type="EMBL" id="SHF24853.1"/>
    </source>
</evidence>
<dbReference type="EC" id="2.7.13.3" evidence="3"/>
<dbReference type="Gene3D" id="3.30.565.10">
    <property type="entry name" value="Histidine kinase-like ATPase, C-terminal domain"/>
    <property type="match status" value="1"/>
</dbReference>
<dbReference type="Pfam" id="PF00512">
    <property type="entry name" value="HisKA"/>
    <property type="match status" value="1"/>
</dbReference>
<dbReference type="SUPFAM" id="SSF47384">
    <property type="entry name" value="Homodimeric domain of signal transducing histidine kinase"/>
    <property type="match status" value="1"/>
</dbReference>